<dbReference type="PANTHER" id="PTHR11474:SF76">
    <property type="entry name" value="SHKT DOMAIN-CONTAINING PROTEIN"/>
    <property type="match status" value="1"/>
</dbReference>
<evidence type="ECO:0000256" key="3">
    <source>
        <dbReference type="ARBA" id="ARBA00011906"/>
    </source>
</evidence>
<dbReference type="PANTHER" id="PTHR11474">
    <property type="entry name" value="TYROSINASE FAMILY MEMBER"/>
    <property type="match status" value="1"/>
</dbReference>
<dbReference type="AlphaFoldDB" id="A0A6A6VK76"/>
<dbReference type="PRINTS" id="PR00092">
    <property type="entry name" value="TYROSINASE"/>
</dbReference>
<dbReference type="Gene3D" id="1.10.1280.10">
    <property type="entry name" value="Di-copper center containing domain from catechol oxidase"/>
    <property type="match status" value="2"/>
</dbReference>
<evidence type="ECO:0000256" key="9">
    <source>
        <dbReference type="ARBA" id="ARBA00048233"/>
    </source>
</evidence>
<dbReference type="Pfam" id="PF00264">
    <property type="entry name" value="Tyrosinase"/>
    <property type="match status" value="1"/>
</dbReference>
<organism evidence="14 15">
    <name type="scientific">Sporormia fimetaria CBS 119925</name>
    <dbReference type="NCBI Taxonomy" id="1340428"/>
    <lineage>
        <taxon>Eukaryota</taxon>
        <taxon>Fungi</taxon>
        <taxon>Dikarya</taxon>
        <taxon>Ascomycota</taxon>
        <taxon>Pezizomycotina</taxon>
        <taxon>Dothideomycetes</taxon>
        <taxon>Pleosporomycetidae</taxon>
        <taxon>Pleosporales</taxon>
        <taxon>Sporormiaceae</taxon>
        <taxon>Sporormia</taxon>
    </lineage>
</organism>
<dbReference type="Pfam" id="PF18132">
    <property type="entry name" value="Tyrosinase_C"/>
    <property type="match status" value="1"/>
</dbReference>
<keyword evidence="6" id="KW-0186">Copper</keyword>
<comment type="catalytic activity">
    <reaction evidence="9">
        <text>2 L-dopa + O2 = 2 L-dopaquinone + 2 H2O</text>
        <dbReference type="Rhea" id="RHEA:34287"/>
        <dbReference type="ChEBI" id="CHEBI:15377"/>
        <dbReference type="ChEBI" id="CHEBI:15379"/>
        <dbReference type="ChEBI" id="CHEBI:57504"/>
        <dbReference type="ChEBI" id="CHEBI:57924"/>
        <dbReference type="EC" id="1.14.18.1"/>
    </reaction>
</comment>
<dbReference type="InterPro" id="IPR008922">
    <property type="entry name" value="Di-copper_centre_dom_sf"/>
</dbReference>
<keyword evidence="5" id="KW-0560">Oxidoreductase</keyword>
<feature type="region of interest" description="Disordered" evidence="11">
    <location>
        <begin position="374"/>
        <end position="428"/>
    </location>
</feature>
<keyword evidence="8" id="KW-0470">Melanin biosynthesis</keyword>
<evidence type="ECO:0000256" key="4">
    <source>
        <dbReference type="ARBA" id="ARBA00022723"/>
    </source>
</evidence>
<keyword evidence="15" id="KW-1185">Reference proteome</keyword>
<dbReference type="InterPro" id="IPR050316">
    <property type="entry name" value="Tyrosinase/Hemocyanin"/>
</dbReference>
<evidence type="ECO:0000256" key="5">
    <source>
        <dbReference type="ARBA" id="ARBA00023002"/>
    </source>
</evidence>
<feature type="domain" description="Tyrosinase copper-binding" evidence="12">
    <location>
        <begin position="89"/>
        <end position="106"/>
    </location>
</feature>
<dbReference type="EMBL" id="MU006566">
    <property type="protein sequence ID" value="KAF2749527.1"/>
    <property type="molecule type" value="Genomic_DNA"/>
</dbReference>
<dbReference type="InterPro" id="IPR002227">
    <property type="entry name" value="Tyrosinase_Cu-bd"/>
</dbReference>
<feature type="region of interest" description="Disordered" evidence="11">
    <location>
        <begin position="497"/>
        <end position="520"/>
    </location>
</feature>
<evidence type="ECO:0000313" key="15">
    <source>
        <dbReference type="Proteomes" id="UP000799440"/>
    </source>
</evidence>
<keyword evidence="7" id="KW-0503">Monooxygenase</keyword>
<reference evidence="14" key="1">
    <citation type="journal article" date="2020" name="Stud. Mycol.">
        <title>101 Dothideomycetes genomes: a test case for predicting lifestyles and emergence of pathogens.</title>
        <authorList>
            <person name="Haridas S."/>
            <person name="Albert R."/>
            <person name="Binder M."/>
            <person name="Bloem J."/>
            <person name="Labutti K."/>
            <person name="Salamov A."/>
            <person name="Andreopoulos B."/>
            <person name="Baker S."/>
            <person name="Barry K."/>
            <person name="Bills G."/>
            <person name="Bluhm B."/>
            <person name="Cannon C."/>
            <person name="Castanera R."/>
            <person name="Culley D."/>
            <person name="Daum C."/>
            <person name="Ezra D."/>
            <person name="Gonzalez J."/>
            <person name="Henrissat B."/>
            <person name="Kuo A."/>
            <person name="Liang C."/>
            <person name="Lipzen A."/>
            <person name="Lutzoni F."/>
            <person name="Magnuson J."/>
            <person name="Mondo S."/>
            <person name="Nolan M."/>
            <person name="Ohm R."/>
            <person name="Pangilinan J."/>
            <person name="Park H.-J."/>
            <person name="Ramirez L."/>
            <person name="Alfaro M."/>
            <person name="Sun H."/>
            <person name="Tritt A."/>
            <person name="Yoshinaga Y."/>
            <person name="Zwiers L.-H."/>
            <person name="Turgeon B."/>
            <person name="Goodwin S."/>
            <person name="Spatafora J."/>
            <person name="Crous P."/>
            <person name="Grigoriev I."/>
        </authorList>
    </citation>
    <scope>NUCLEOTIDE SEQUENCE</scope>
    <source>
        <strain evidence="14">CBS 119925</strain>
    </source>
</reference>
<evidence type="ECO:0000259" key="13">
    <source>
        <dbReference type="PROSITE" id="PS00498"/>
    </source>
</evidence>
<feature type="compositionally biased region" description="Low complexity" evidence="11">
    <location>
        <begin position="386"/>
        <end position="428"/>
    </location>
</feature>
<evidence type="ECO:0000256" key="2">
    <source>
        <dbReference type="ARBA" id="ARBA00009928"/>
    </source>
</evidence>
<dbReference type="GO" id="GO:0004503">
    <property type="term" value="F:tyrosinase activity"/>
    <property type="evidence" value="ECO:0007669"/>
    <property type="project" value="UniProtKB-EC"/>
</dbReference>
<feature type="domain" description="Tyrosinase copper-binding" evidence="13">
    <location>
        <begin position="248"/>
        <end position="259"/>
    </location>
</feature>
<evidence type="ECO:0000256" key="7">
    <source>
        <dbReference type="ARBA" id="ARBA00023033"/>
    </source>
</evidence>
<evidence type="ECO:0000256" key="6">
    <source>
        <dbReference type="ARBA" id="ARBA00023008"/>
    </source>
</evidence>
<evidence type="ECO:0000256" key="1">
    <source>
        <dbReference type="ARBA" id="ARBA00001973"/>
    </source>
</evidence>
<dbReference type="GO" id="GO:0042438">
    <property type="term" value="P:melanin biosynthetic process"/>
    <property type="evidence" value="ECO:0007669"/>
    <property type="project" value="UniProtKB-KW"/>
</dbReference>
<name>A0A6A6VK76_9PLEO</name>
<dbReference type="PROSITE" id="PS00497">
    <property type="entry name" value="TYROSINASE_1"/>
    <property type="match status" value="1"/>
</dbReference>
<comment type="catalytic activity">
    <reaction evidence="10">
        <text>L-tyrosine + O2 = L-dopaquinone + H2O</text>
        <dbReference type="Rhea" id="RHEA:18117"/>
        <dbReference type="ChEBI" id="CHEBI:15377"/>
        <dbReference type="ChEBI" id="CHEBI:15379"/>
        <dbReference type="ChEBI" id="CHEBI:57924"/>
        <dbReference type="ChEBI" id="CHEBI:58315"/>
        <dbReference type="EC" id="1.14.18.1"/>
    </reaction>
</comment>
<dbReference type="GO" id="GO:0046872">
    <property type="term" value="F:metal ion binding"/>
    <property type="evidence" value="ECO:0007669"/>
    <property type="project" value="UniProtKB-KW"/>
</dbReference>
<protein>
    <recommendedName>
        <fullName evidence="3">tyrosinase</fullName>
        <ecNumber evidence="3">1.14.18.1</ecNumber>
    </recommendedName>
</protein>
<evidence type="ECO:0000256" key="8">
    <source>
        <dbReference type="ARBA" id="ARBA00023101"/>
    </source>
</evidence>
<proteinExistence type="inferred from homology"/>
<dbReference type="OrthoDB" id="6132182at2759"/>
<evidence type="ECO:0000313" key="14">
    <source>
        <dbReference type="EMBL" id="KAF2749527.1"/>
    </source>
</evidence>
<sequence>MATSVATIGVPTAPAPNGSIPLRREIRDLQANYKDQWNLYLLGLTDLQQQPVTNLLSYYQVSGIHGEPYVPYSGVQGDTGAPFGGYCTHSSIIFTTWHRPYVALYEQALYASVGKIATRFTSQALRARTKQIRNPLYSFRFDGISVPRELSVDSYWARFPETKRAPDSRGNSRNSLVASVLANEAASLRSNVSLVLLSYHDFDAFSNNAWNTGQPVGRYGSLEDIHNEIHDKLGQGGHMASLDVSAFDPVFWLHHINVDRLWALWQAINPSAFAIGKVAAAREANFTIAAGEEITANSGLEPFYHAGLTNFWNSNEVKWTTPFGHAYPETQRWLFASDDAYQRSIRQAITTLYGANTVRTFFAPAEVQSTLQSTSATVPASAPIAPTTSMPEPTTSMPEPTTSMPEPTTSMPEPTTSMPEPTTSMPEPMTSMPEGFTNKRAGHGGSAPRTATPVAEPAKPRSFLQRLMARLMQLIGSAKRPVDIAVSKVAVIRTSSASHKSTPTNMLPSKSRQVEQTPSSRLGVPARYSHLFPNDTYFEWVVNLRTVKHALGQTFRVFVFLGDFDPEPAKWPTEPNVVGRFTVLGRAGDTPCDKCRTDQEEELVVSGSVPITKALLQDIVDKEALNSLNPEDVVPYLTRHLHWRVTLFDGSEQPRSEVPGLKVGIVSTRVSVDEDGVPVYSAEWQSYPEVTDGRPAGVDYTETMVLSDG</sequence>
<dbReference type="EC" id="1.14.18.1" evidence="3"/>
<dbReference type="SUPFAM" id="SSF48056">
    <property type="entry name" value="Di-copper centre-containing domain"/>
    <property type="match status" value="1"/>
</dbReference>
<comment type="cofactor">
    <cofactor evidence="1">
        <name>Cu(2+)</name>
        <dbReference type="ChEBI" id="CHEBI:29036"/>
    </cofactor>
</comment>
<dbReference type="Gene3D" id="2.60.310.20">
    <property type="match status" value="1"/>
</dbReference>
<dbReference type="Proteomes" id="UP000799440">
    <property type="component" value="Unassembled WGS sequence"/>
</dbReference>
<keyword evidence="4" id="KW-0479">Metal-binding</keyword>
<dbReference type="InterPro" id="IPR041640">
    <property type="entry name" value="Tyrosinase_C"/>
</dbReference>
<comment type="similarity">
    <text evidence="2">Belongs to the tyrosinase family.</text>
</comment>
<evidence type="ECO:0000256" key="11">
    <source>
        <dbReference type="SAM" id="MobiDB-lite"/>
    </source>
</evidence>
<evidence type="ECO:0000259" key="12">
    <source>
        <dbReference type="PROSITE" id="PS00497"/>
    </source>
</evidence>
<accession>A0A6A6VK76</accession>
<evidence type="ECO:0000256" key="10">
    <source>
        <dbReference type="ARBA" id="ARBA00048881"/>
    </source>
</evidence>
<gene>
    <name evidence="14" type="ORF">M011DRAFT_484940</name>
</gene>
<dbReference type="PROSITE" id="PS00498">
    <property type="entry name" value="TYROSINASE_2"/>
    <property type="match status" value="1"/>
</dbReference>